<dbReference type="EMBL" id="DXGG01000217">
    <property type="protein sequence ID" value="HIW87974.1"/>
    <property type="molecule type" value="Genomic_DNA"/>
</dbReference>
<proteinExistence type="inferred from homology"/>
<dbReference type="InterPro" id="IPR045562">
    <property type="entry name" value="RecG_dom3_C"/>
</dbReference>
<comment type="catalytic activity">
    <reaction evidence="14 15">
        <text>ATP + H2O = ADP + phosphate + H(+)</text>
        <dbReference type="Rhea" id="RHEA:13065"/>
        <dbReference type="ChEBI" id="CHEBI:15377"/>
        <dbReference type="ChEBI" id="CHEBI:15378"/>
        <dbReference type="ChEBI" id="CHEBI:30616"/>
        <dbReference type="ChEBI" id="CHEBI:43474"/>
        <dbReference type="ChEBI" id="CHEBI:456216"/>
        <dbReference type="EC" id="5.6.2.4"/>
    </reaction>
</comment>
<dbReference type="GO" id="GO:0043138">
    <property type="term" value="F:3'-5' DNA helicase activity"/>
    <property type="evidence" value="ECO:0007669"/>
    <property type="project" value="UniProtKB-EC"/>
</dbReference>
<evidence type="ECO:0000256" key="10">
    <source>
        <dbReference type="ARBA" id="ARBA00023204"/>
    </source>
</evidence>
<reference evidence="18" key="1">
    <citation type="journal article" date="2021" name="PeerJ">
        <title>Extensive microbial diversity within the chicken gut microbiome revealed by metagenomics and culture.</title>
        <authorList>
            <person name="Gilroy R."/>
            <person name="Ravi A."/>
            <person name="Getino M."/>
            <person name="Pursley I."/>
            <person name="Horton D.L."/>
            <person name="Alikhan N.F."/>
            <person name="Baker D."/>
            <person name="Gharbi K."/>
            <person name="Hall N."/>
            <person name="Watson M."/>
            <person name="Adriaenssens E.M."/>
            <person name="Foster-Nyarko E."/>
            <person name="Jarju S."/>
            <person name="Secka A."/>
            <person name="Antonio M."/>
            <person name="Oren A."/>
            <person name="Chaudhuri R.R."/>
            <person name="La Ragione R."/>
            <person name="Hildebrand F."/>
            <person name="Pallen M.J."/>
        </authorList>
    </citation>
    <scope>NUCLEOTIDE SEQUENCE</scope>
    <source>
        <strain evidence="18">Gambia16-930</strain>
    </source>
</reference>
<dbReference type="AlphaFoldDB" id="A0A9D1UHE9"/>
<evidence type="ECO:0000256" key="11">
    <source>
        <dbReference type="ARBA" id="ARBA00023235"/>
    </source>
</evidence>
<keyword evidence="8" id="KW-0238">DNA-binding</keyword>
<evidence type="ECO:0000256" key="4">
    <source>
        <dbReference type="ARBA" id="ARBA00022763"/>
    </source>
</evidence>
<evidence type="ECO:0000256" key="7">
    <source>
        <dbReference type="ARBA" id="ARBA00022840"/>
    </source>
</evidence>
<keyword evidence="7 15" id="KW-0067">ATP-binding</keyword>
<name>A0A9D1UHE9_9BACT</name>
<keyword evidence="10 15" id="KW-0234">DNA repair</keyword>
<evidence type="ECO:0000256" key="9">
    <source>
        <dbReference type="ARBA" id="ARBA00023172"/>
    </source>
</evidence>
<evidence type="ECO:0000259" key="16">
    <source>
        <dbReference type="PROSITE" id="PS51192"/>
    </source>
</evidence>
<feature type="domain" description="Helicase C-terminal" evidence="17">
    <location>
        <begin position="478"/>
        <end position="628"/>
    </location>
</feature>
<dbReference type="SUPFAM" id="SSF52540">
    <property type="entry name" value="P-loop containing nucleoside triphosphate hydrolases"/>
    <property type="match status" value="2"/>
</dbReference>
<dbReference type="EC" id="5.6.2.4" evidence="13 15"/>
<keyword evidence="6 15" id="KW-0347">Helicase</keyword>
<keyword evidence="9 15" id="KW-0233">DNA recombination</keyword>
<dbReference type="Gene3D" id="3.40.50.300">
    <property type="entry name" value="P-loop containing nucleotide triphosphate hydrolases"/>
    <property type="match status" value="2"/>
</dbReference>
<evidence type="ECO:0000313" key="19">
    <source>
        <dbReference type="Proteomes" id="UP000824267"/>
    </source>
</evidence>
<dbReference type="Proteomes" id="UP000824267">
    <property type="component" value="Unassembled WGS sequence"/>
</dbReference>
<dbReference type="GO" id="GO:0005524">
    <property type="term" value="F:ATP binding"/>
    <property type="evidence" value="ECO:0007669"/>
    <property type="project" value="UniProtKB-KW"/>
</dbReference>
<comment type="similarity">
    <text evidence="1 15">Belongs to the helicase family. RecG subfamily.</text>
</comment>
<dbReference type="PANTHER" id="PTHR47964:SF1">
    <property type="entry name" value="ATP-DEPENDENT DNA HELICASE HOMOLOG RECG, CHLOROPLASTIC"/>
    <property type="match status" value="1"/>
</dbReference>
<keyword evidence="11" id="KW-0413">Isomerase</keyword>
<feature type="domain" description="Helicase ATP-binding" evidence="16">
    <location>
        <begin position="283"/>
        <end position="445"/>
    </location>
</feature>
<protein>
    <recommendedName>
        <fullName evidence="2 15">ATP-dependent DNA helicase RecG</fullName>
        <ecNumber evidence="13 15">5.6.2.4</ecNumber>
    </recommendedName>
</protein>
<gene>
    <name evidence="18" type="primary">recG</name>
    <name evidence="18" type="ORF">IAC47_06855</name>
</gene>
<sequence>MDGFLNTRIEYLKGVGEKRAGILNRELGIFTFGDLLEHYPYRYVDKTKYVKIRDIGSDDVYIQVVGRVVGKELVQGKGQRLVIRFADETAAIDLVFFRGLKWINDSFVIGRTYVIFGKPTLFNGSFNFAHPEFETLEAHKKGLQQVLFPMYTTTERMKNSFINSKTMARYVLDLLLLCDRKIEETLPSYILSTYNLISRQKAFEQIHFPQSDEQLTFAKIRLKFEELFYMQLEHQYNKSRNTRSSIGFVFSKVGDSFNDFYYNHLPFTLTSAQQRVVKEIRNDMRSSHQMNRLLQGDVGSGKTLVALLCMLIAKDNGYQSAILAPTELLAQQHYNSITNFLEDMPVRVSLLTGATKQKERKGLLKDLSEGSIDILIGTHAILEDNVLFSNLGLAVIDEQHRFGVEQRSKMWHKNTIAPHVLVMTATPIPRTLAMTVYGDLDTSVIDELPPNRRPVKTMHIYEKDTHDLFGFMRQQIAEGRQVYVVYPLIYENEKLDLKDLMDGYDVIADNFPLPQYQISIVHGQMDSQSKEYEMDRFKRGITDIMVATTVIEVGVDVPNATVMVIENAERFGLAQLHQLRGRVGRGAQQSYCILKTKHELTTEARFRIETMCRTNNGFEIADADLKLRGPGDVAGTQQSGVLDLKIADIVKDNLMLVQARELAVKIIQEDPQLVLDRNALLRRQLFEQREQKDFSRIS</sequence>
<accession>A0A9D1UHE9</accession>
<dbReference type="InterPro" id="IPR012340">
    <property type="entry name" value="NA-bd_OB-fold"/>
</dbReference>
<dbReference type="CDD" id="cd04488">
    <property type="entry name" value="RecG_wedge_OBF"/>
    <property type="match status" value="1"/>
</dbReference>
<evidence type="ECO:0000256" key="15">
    <source>
        <dbReference type="RuleBase" id="RU363016"/>
    </source>
</evidence>
<dbReference type="SUPFAM" id="SSF50249">
    <property type="entry name" value="Nucleic acid-binding proteins"/>
    <property type="match status" value="1"/>
</dbReference>
<evidence type="ECO:0000256" key="13">
    <source>
        <dbReference type="ARBA" id="ARBA00034808"/>
    </source>
</evidence>
<dbReference type="Pfam" id="PF00270">
    <property type="entry name" value="DEAD"/>
    <property type="match status" value="1"/>
</dbReference>
<dbReference type="InterPro" id="IPR011545">
    <property type="entry name" value="DEAD/DEAH_box_helicase_dom"/>
</dbReference>
<evidence type="ECO:0000256" key="6">
    <source>
        <dbReference type="ARBA" id="ARBA00022806"/>
    </source>
</evidence>
<dbReference type="GO" id="GO:0016787">
    <property type="term" value="F:hydrolase activity"/>
    <property type="evidence" value="ECO:0007669"/>
    <property type="project" value="UniProtKB-KW"/>
</dbReference>
<dbReference type="CDD" id="cd17992">
    <property type="entry name" value="DEXHc_RecG"/>
    <property type="match status" value="1"/>
</dbReference>
<evidence type="ECO:0000256" key="12">
    <source>
        <dbReference type="ARBA" id="ARBA00034617"/>
    </source>
</evidence>
<organism evidence="18 19">
    <name type="scientific">Candidatus Onthomorpha intestinigallinarum</name>
    <dbReference type="NCBI Taxonomy" id="2840880"/>
    <lineage>
        <taxon>Bacteria</taxon>
        <taxon>Pseudomonadati</taxon>
        <taxon>Bacteroidota</taxon>
        <taxon>Bacteroidia</taxon>
        <taxon>Bacteroidales</taxon>
        <taxon>Candidatus Onthomorpha</taxon>
    </lineage>
</organism>
<dbReference type="NCBIfam" id="NF008168">
    <property type="entry name" value="PRK10917.2-2"/>
    <property type="match status" value="1"/>
</dbReference>
<evidence type="ECO:0000256" key="2">
    <source>
        <dbReference type="ARBA" id="ARBA00017846"/>
    </source>
</evidence>
<keyword evidence="3 15" id="KW-0547">Nucleotide-binding</keyword>
<dbReference type="InterPro" id="IPR001650">
    <property type="entry name" value="Helicase_C-like"/>
</dbReference>
<dbReference type="InterPro" id="IPR027417">
    <property type="entry name" value="P-loop_NTPase"/>
</dbReference>
<dbReference type="InterPro" id="IPR047112">
    <property type="entry name" value="RecG/Mfd"/>
</dbReference>
<dbReference type="Pfam" id="PF17191">
    <property type="entry name" value="RecG_wedge"/>
    <property type="match status" value="1"/>
</dbReference>
<evidence type="ECO:0000256" key="8">
    <source>
        <dbReference type="ARBA" id="ARBA00023125"/>
    </source>
</evidence>
<evidence type="ECO:0000313" key="18">
    <source>
        <dbReference type="EMBL" id="HIW87974.1"/>
    </source>
</evidence>
<dbReference type="SMART" id="SM00487">
    <property type="entry name" value="DEXDc"/>
    <property type="match status" value="1"/>
</dbReference>
<evidence type="ECO:0000259" key="17">
    <source>
        <dbReference type="PROSITE" id="PS51194"/>
    </source>
</evidence>
<dbReference type="Pfam" id="PF19833">
    <property type="entry name" value="RecG_dom3_C"/>
    <property type="match status" value="1"/>
</dbReference>
<dbReference type="InterPro" id="IPR033454">
    <property type="entry name" value="RecG_wedge"/>
</dbReference>
<dbReference type="InterPro" id="IPR004609">
    <property type="entry name" value="ATP-dep_DNA_helicase_RecG"/>
</dbReference>
<dbReference type="PANTHER" id="PTHR47964">
    <property type="entry name" value="ATP-DEPENDENT DNA HELICASE HOMOLOG RECG, CHLOROPLASTIC"/>
    <property type="match status" value="1"/>
</dbReference>
<evidence type="ECO:0000256" key="14">
    <source>
        <dbReference type="ARBA" id="ARBA00048988"/>
    </source>
</evidence>
<evidence type="ECO:0000256" key="5">
    <source>
        <dbReference type="ARBA" id="ARBA00022801"/>
    </source>
</evidence>
<dbReference type="GO" id="GO:0006281">
    <property type="term" value="P:DNA repair"/>
    <property type="evidence" value="ECO:0007669"/>
    <property type="project" value="UniProtKB-UniRule"/>
</dbReference>
<dbReference type="Pfam" id="PF00271">
    <property type="entry name" value="Helicase_C"/>
    <property type="match status" value="1"/>
</dbReference>
<dbReference type="PROSITE" id="PS51192">
    <property type="entry name" value="HELICASE_ATP_BIND_1"/>
    <property type="match status" value="1"/>
</dbReference>
<reference evidence="18" key="2">
    <citation type="submission" date="2021-04" db="EMBL/GenBank/DDBJ databases">
        <authorList>
            <person name="Gilroy R."/>
        </authorList>
    </citation>
    <scope>NUCLEOTIDE SEQUENCE</scope>
    <source>
        <strain evidence="18">Gambia16-930</strain>
    </source>
</reference>
<evidence type="ECO:0000256" key="3">
    <source>
        <dbReference type="ARBA" id="ARBA00022741"/>
    </source>
</evidence>
<dbReference type="GO" id="GO:0003677">
    <property type="term" value="F:DNA binding"/>
    <property type="evidence" value="ECO:0007669"/>
    <property type="project" value="UniProtKB-KW"/>
</dbReference>
<evidence type="ECO:0000256" key="1">
    <source>
        <dbReference type="ARBA" id="ARBA00007504"/>
    </source>
</evidence>
<dbReference type="NCBIfam" id="NF008165">
    <property type="entry name" value="PRK10917.1-3"/>
    <property type="match status" value="1"/>
</dbReference>
<keyword evidence="4 15" id="KW-0227">DNA damage</keyword>
<comment type="caution">
    <text evidence="18">The sequence shown here is derived from an EMBL/GenBank/DDBJ whole genome shotgun (WGS) entry which is preliminary data.</text>
</comment>
<dbReference type="Gene3D" id="2.40.50.140">
    <property type="entry name" value="Nucleic acid-binding proteins"/>
    <property type="match status" value="1"/>
</dbReference>
<keyword evidence="5 15" id="KW-0378">Hydrolase</keyword>
<dbReference type="NCBIfam" id="TIGR00643">
    <property type="entry name" value="recG"/>
    <property type="match status" value="1"/>
</dbReference>
<dbReference type="GO" id="GO:0006310">
    <property type="term" value="P:DNA recombination"/>
    <property type="evidence" value="ECO:0007669"/>
    <property type="project" value="UniProtKB-UniRule"/>
</dbReference>
<comment type="catalytic activity">
    <reaction evidence="12 15">
        <text>Couples ATP hydrolysis with the unwinding of duplex DNA by translocating in the 3'-5' direction.</text>
        <dbReference type="EC" id="5.6.2.4"/>
    </reaction>
</comment>
<comment type="function">
    <text evidence="15">Plays a critical role in recombination and DNA repair. Helps process Holliday junction intermediates to mature products by catalyzing branch migration. Has replication fork regression activity, unwinds stalled or blocked replication forks to make a HJ that can be resolved. Has a DNA unwinding activity characteristic of a DNA helicase with 3'-5' polarity.</text>
</comment>
<dbReference type="PROSITE" id="PS51194">
    <property type="entry name" value="HELICASE_CTER"/>
    <property type="match status" value="1"/>
</dbReference>
<dbReference type="SMART" id="SM00490">
    <property type="entry name" value="HELICc"/>
    <property type="match status" value="1"/>
</dbReference>
<dbReference type="InterPro" id="IPR014001">
    <property type="entry name" value="Helicase_ATP-bd"/>
</dbReference>